<dbReference type="EMBL" id="ANNX02000017">
    <property type="protein sequence ID" value="KYC42739.1"/>
    <property type="molecule type" value="Genomic_DNA"/>
</dbReference>
<proteinExistence type="predicted"/>
<feature type="compositionally biased region" description="Pro residues" evidence="1">
    <location>
        <begin position="35"/>
        <end position="51"/>
    </location>
</feature>
<reference evidence="2 3" key="1">
    <citation type="journal article" date="2013" name="Genome Biol. Evol.">
        <title>Genomes of Stigonematalean cyanobacteria (subsection V) and the evolution of oxygenic photosynthesis from prokaryotes to plastids.</title>
        <authorList>
            <person name="Dagan T."/>
            <person name="Roettger M."/>
            <person name="Stucken K."/>
            <person name="Landan G."/>
            <person name="Koch R."/>
            <person name="Major P."/>
            <person name="Gould S.B."/>
            <person name="Goremykin V.V."/>
            <person name="Rippka R."/>
            <person name="Tandeau de Marsac N."/>
            <person name="Gugger M."/>
            <person name="Lockhart P.J."/>
            <person name="Allen J.F."/>
            <person name="Brune I."/>
            <person name="Maus I."/>
            <person name="Puhler A."/>
            <person name="Martin W.F."/>
        </authorList>
    </citation>
    <scope>NUCLEOTIDE SEQUENCE [LARGE SCALE GENOMIC DNA]</scope>
    <source>
        <strain evidence="2 3">PCC 7110</strain>
    </source>
</reference>
<evidence type="ECO:0000256" key="1">
    <source>
        <dbReference type="SAM" id="MobiDB-lite"/>
    </source>
</evidence>
<protein>
    <submittedName>
        <fullName evidence="2">Esterase</fullName>
    </submittedName>
</protein>
<sequence>MSTKTVESAGIEAVPFFARFLEDQSVLAKSEEPPAEPPADRPPVPPYPPLPFTIKYPSDWEDR</sequence>
<keyword evidence="3" id="KW-1185">Reference proteome</keyword>
<feature type="region of interest" description="Disordered" evidence="1">
    <location>
        <begin position="28"/>
        <end position="63"/>
    </location>
</feature>
<dbReference type="AlphaFoldDB" id="A0A139XDG6"/>
<evidence type="ECO:0000313" key="3">
    <source>
        <dbReference type="Proteomes" id="UP000076925"/>
    </source>
</evidence>
<organism evidence="2 3">
    <name type="scientific">Scytonema hofmannii PCC 7110</name>
    <dbReference type="NCBI Taxonomy" id="128403"/>
    <lineage>
        <taxon>Bacteria</taxon>
        <taxon>Bacillati</taxon>
        <taxon>Cyanobacteriota</taxon>
        <taxon>Cyanophyceae</taxon>
        <taxon>Nostocales</taxon>
        <taxon>Scytonemataceae</taxon>
        <taxon>Scytonema</taxon>
    </lineage>
</organism>
<comment type="caution">
    <text evidence="2">The sequence shown here is derived from an EMBL/GenBank/DDBJ whole genome shotgun (WGS) entry which is preliminary data.</text>
</comment>
<dbReference type="Pfam" id="PF12559">
    <property type="entry name" value="Inhibitor_I10"/>
    <property type="match status" value="1"/>
</dbReference>
<dbReference type="RefSeq" id="WP_017742663.1">
    <property type="nucleotide sequence ID" value="NZ_KQ976354.1"/>
</dbReference>
<accession>A0A139XDG6</accession>
<dbReference type="InterPro" id="IPR022217">
    <property type="entry name" value="Prot_inh_I10_marinostatin"/>
</dbReference>
<name>A0A139XDG6_9CYAN</name>
<gene>
    <name evidence="2" type="ORF">WA1_15485</name>
</gene>
<dbReference type="Proteomes" id="UP000076925">
    <property type="component" value="Unassembled WGS sequence"/>
</dbReference>
<evidence type="ECO:0000313" key="2">
    <source>
        <dbReference type="EMBL" id="KYC42739.1"/>
    </source>
</evidence>
<dbReference type="NCBIfam" id="NF033738">
    <property type="entry name" value="microvirid_RiPP"/>
    <property type="match status" value="1"/>
</dbReference>